<evidence type="ECO:0000256" key="1">
    <source>
        <dbReference type="SAM" id="MobiDB-lite"/>
    </source>
</evidence>
<evidence type="ECO:0000313" key="4">
    <source>
        <dbReference type="Proteomes" id="UP000010959"/>
    </source>
</evidence>
<dbReference type="EMBL" id="AMWG01000045">
    <property type="protein sequence ID" value="ELP33747.1"/>
    <property type="molecule type" value="Genomic_DNA"/>
</dbReference>
<dbReference type="PATRIC" id="fig|993516.3.peg.2440"/>
<keyword evidence="2" id="KW-0472">Membrane</keyword>
<reference evidence="3 4" key="1">
    <citation type="journal article" date="2013" name="Mar. Genomics">
        <title>Expression of sulfatases in Rhodopirellula baltica and the diversity of sulfatases in the genus Rhodopirellula.</title>
        <authorList>
            <person name="Wegner C.E."/>
            <person name="Richter-Heitmann T."/>
            <person name="Klindworth A."/>
            <person name="Klockow C."/>
            <person name="Richter M."/>
            <person name="Achstetter T."/>
            <person name="Glockner F.O."/>
            <person name="Harder J."/>
        </authorList>
    </citation>
    <scope>NUCLEOTIDE SEQUENCE [LARGE SCALE GENOMIC DNA]</scope>
    <source>
        <strain evidence="3 4">SWK14</strain>
    </source>
</reference>
<accession>L7CJD9</accession>
<sequence length="71" mass="7710">MMKTLSLRWSIIAGWATAVMVGVKFLGKFWLIFGLPVFVATHWCDSMSRSNQATGPPPAIGHSPVSTGKFS</sequence>
<dbReference type="AlphaFoldDB" id="L7CJD9"/>
<evidence type="ECO:0000313" key="3">
    <source>
        <dbReference type="EMBL" id="ELP33747.1"/>
    </source>
</evidence>
<keyword evidence="2" id="KW-0812">Transmembrane</keyword>
<comment type="caution">
    <text evidence="3">The sequence shown here is derived from an EMBL/GenBank/DDBJ whole genome shotgun (WGS) entry which is preliminary data.</text>
</comment>
<evidence type="ECO:0000256" key="2">
    <source>
        <dbReference type="SAM" id="Phobius"/>
    </source>
</evidence>
<protein>
    <submittedName>
        <fullName evidence="3">Uncharacterized protein</fullName>
    </submittedName>
</protein>
<gene>
    <name evidence="3" type="ORF">RBSWK_02293</name>
</gene>
<feature type="region of interest" description="Disordered" evidence="1">
    <location>
        <begin position="49"/>
        <end position="71"/>
    </location>
</feature>
<feature type="transmembrane region" description="Helical" evidence="2">
    <location>
        <begin position="12"/>
        <end position="33"/>
    </location>
</feature>
<dbReference type="Proteomes" id="UP000010959">
    <property type="component" value="Unassembled WGS sequence"/>
</dbReference>
<proteinExistence type="predicted"/>
<name>L7CJD9_RHOBT</name>
<keyword evidence="2" id="KW-1133">Transmembrane helix</keyword>
<organism evidence="3 4">
    <name type="scientific">Rhodopirellula baltica SWK14</name>
    <dbReference type="NCBI Taxonomy" id="993516"/>
    <lineage>
        <taxon>Bacteria</taxon>
        <taxon>Pseudomonadati</taxon>
        <taxon>Planctomycetota</taxon>
        <taxon>Planctomycetia</taxon>
        <taxon>Pirellulales</taxon>
        <taxon>Pirellulaceae</taxon>
        <taxon>Rhodopirellula</taxon>
    </lineage>
</organism>